<evidence type="ECO:0000256" key="1">
    <source>
        <dbReference type="ARBA" id="ARBA00006484"/>
    </source>
</evidence>
<dbReference type="EMBL" id="JACHKZ010000034">
    <property type="protein sequence ID" value="MBB6579632.1"/>
    <property type="molecule type" value="Genomic_DNA"/>
</dbReference>
<dbReference type="PRINTS" id="PR00081">
    <property type="entry name" value="GDHRDH"/>
</dbReference>
<dbReference type="Gene3D" id="3.40.50.720">
    <property type="entry name" value="NAD(P)-binding Rossmann-like Domain"/>
    <property type="match status" value="1"/>
</dbReference>
<dbReference type="Pfam" id="PF13561">
    <property type="entry name" value="adh_short_C2"/>
    <property type="match status" value="1"/>
</dbReference>
<dbReference type="InterPro" id="IPR036291">
    <property type="entry name" value="NAD(P)-bd_dom_sf"/>
</dbReference>
<dbReference type="PRINTS" id="PR00080">
    <property type="entry name" value="SDRFAMILY"/>
</dbReference>
<dbReference type="SUPFAM" id="SSF51735">
    <property type="entry name" value="NAD(P)-binding Rossmann-fold domains"/>
    <property type="match status" value="1"/>
</dbReference>
<gene>
    <name evidence="2" type="ORF">HNP33_003748</name>
</gene>
<dbReference type="Proteomes" id="UP000562492">
    <property type="component" value="Unassembled WGS sequence"/>
</dbReference>
<dbReference type="EC" id="1.1.1.100" evidence="2"/>
<comment type="caution">
    <text evidence="2">The sequence shown here is derived from an EMBL/GenBank/DDBJ whole genome shotgun (WGS) entry which is preliminary data.</text>
</comment>
<proteinExistence type="inferred from homology"/>
<reference evidence="2 3" key="1">
    <citation type="submission" date="2020-08" db="EMBL/GenBank/DDBJ databases">
        <title>Functional genomics of gut bacteria from endangered species of beetles.</title>
        <authorList>
            <person name="Carlos-Shanley C."/>
        </authorList>
    </citation>
    <scope>NUCLEOTIDE SEQUENCE [LARGE SCALE GENOMIC DNA]</scope>
    <source>
        <strain evidence="2 3">S00124</strain>
    </source>
</reference>
<keyword evidence="2" id="KW-0560">Oxidoreductase</keyword>
<dbReference type="PANTHER" id="PTHR42760:SF129">
    <property type="entry name" value="OXIDOREDUCTASE"/>
    <property type="match status" value="1"/>
</dbReference>
<dbReference type="InterPro" id="IPR020904">
    <property type="entry name" value="Sc_DH/Rdtase_CS"/>
</dbReference>
<dbReference type="PROSITE" id="PS00061">
    <property type="entry name" value="ADH_SHORT"/>
    <property type="match status" value="1"/>
</dbReference>
<sequence>MDCSYDFSGRVAVVTGGGSGIGACVVQALQAAHAQVAVWDLQPAGVGLVGEADAAPLHCAADVTDPVSIQAALAHTLARYGRVDILVHSAGMTGPTMALDAFDDAVWSRVIEVNLLGTYNVCKAVVPVMRSQGYGRVVHIASLAGKEGTPNASAYSAAKAGVLALTKSLGKELAGTGVLVNALAPAAVRTPILEQMSREHVATMVAKSPMGRLGEPQEIAAQVLWLASDACSFSTGAIFDASGGRATY</sequence>
<organism evidence="2 3">
    <name type="scientific">Comamonas odontotermitis</name>
    <dbReference type="NCBI Taxonomy" id="379895"/>
    <lineage>
        <taxon>Bacteria</taxon>
        <taxon>Pseudomonadati</taxon>
        <taxon>Pseudomonadota</taxon>
        <taxon>Betaproteobacteria</taxon>
        <taxon>Burkholderiales</taxon>
        <taxon>Comamonadaceae</taxon>
        <taxon>Comamonas</taxon>
    </lineage>
</organism>
<dbReference type="RefSeq" id="WP_184711162.1">
    <property type="nucleotide sequence ID" value="NZ_JACHKZ010000034.1"/>
</dbReference>
<keyword evidence="3" id="KW-1185">Reference proteome</keyword>
<evidence type="ECO:0000313" key="3">
    <source>
        <dbReference type="Proteomes" id="UP000562492"/>
    </source>
</evidence>
<evidence type="ECO:0000313" key="2">
    <source>
        <dbReference type="EMBL" id="MBB6579632.1"/>
    </source>
</evidence>
<dbReference type="GO" id="GO:0004316">
    <property type="term" value="F:3-oxoacyl-[acyl-carrier-protein] reductase (NADPH) activity"/>
    <property type="evidence" value="ECO:0007669"/>
    <property type="project" value="UniProtKB-EC"/>
</dbReference>
<dbReference type="InterPro" id="IPR002347">
    <property type="entry name" value="SDR_fam"/>
</dbReference>
<protein>
    <submittedName>
        <fullName evidence="2">3-oxoacyl-[acyl-carrier protein] reductase</fullName>
        <ecNumber evidence="2">1.1.1.100</ecNumber>
    </submittedName>
</protein>
<dbReference type="PANTHER" id="PTHR42760">
    <property type="entry name" value="SHORT-CHAIN DEHYDROGENASES/REDUCTASES FAMILY MEMBER"/>
    <property type="match status" value="1"/>
</dbReference>
<accession>A0ABR6RKN9</accession>
<name>A0ABR6RKN9_9BURK</name>
<comment type="similarity">
    <text evidence="1">Belongs to the short-chain dehydrogenases/reductases (SDR) family.</text>
</comment>